<keyword evidence="12" id="KW-0460">Magnesium</keyword>
<evidence type="ECO:0000256" key="8">
    <source>
        <dbReference type="ARBA" id="ARBA00022598"/>
    </source>
</evidence>
<evidence type="ECO:0000313" key="18">
    <source>
        <dbReference type="EMBL" id="CAD7277545.1"/>
    </source>
</evidence>
<dbReference type="InterPro" id="IPR041616">
    <property type="entry name" value="PheRS_beta_core"/>
</dbReference>
<dbReference type="FunFam" id="3.50.40.10:FF:000002">
    <property type="entry name" value="phenylalanine--tRNA ligase beta subunit"/>
    <property type="match status" value="1"/>
</dbReference>
<evidence type="ECO:0000256" key="11">
    <source>
        <dbReference type="ARBA" id="ARBA00022840"/>
    </source>
</evidence>
<keyword evidence="11" id="KW-0067">ATP-binding</keyword>
<comment type="subcellular location">
    <subcellularLocation>
        <location evidence="2">Cytoplasm</location>
    </subcellularLocation>
</comment>
<dbReference type="GO" id="GO:0005524">
    <property type="term" value="F:ATP binding"/>
    <property type="evidence" value="ECO:0007669"/>
    <property type="project" value="UniProtKB-KW"/>
</dbReference>
<dbReference type="InterPro" id="IPR020825">
    <property type="entry name" value="Phe-tRNA_synthase-like_B3/B4"/>
</dbReference>
<evidence type="ECO:0000256" key="16">
    <source>
        <dbReference type="ARBA" id="ARBA00049255"/>
    </source>
</evidence>
<dbReference type="EMBL" id="OA882976">
    <property type="protein sequence ID" value="CAD7277545.1"/>
    <property type="molecule type" value="Genomic_DNA"/>
</dbReference>
<dbReference type="FunFam" id="3.30.930.10:FF:000032">
    <property type="entry name" value="Phenylalanine--tRNA ligase beta subunit"/>
    <property type="match status" value="1"/>
</dbReference>
<keyword evidence="7" id="KW-0963">Cytoplasm</keyword>
<evidence type="ECO:0000256" key="7">
    <source>
        <dbReference type="ARBA" id="ARBA00022490"/>
    </source>
</evidence>
<evidence type="ECO:0000313" key="19">
    <source>
        <dbReference type="Proteomes" id="UP000678499"/>
    </source>
</evidence>
<evidence type="ECO:0000256" key="10">
    <source>
        <dbReference type="ARBA" id="ARBA00022741"/>
    </source>
</evidence>
<reference evidence="18" key="1">
    <citation type="submission" date="2020-11" db="EMBL/GenBank/DDBJ databases">
        <authorList>
            <person name="Tran Van P."/>
        </authorList>
    </citation>
    <scope>NUCLEOTIDE SEQUENCE</scope>
</reference>
<dbReference type="InterPro" id="IPR004531">
    <property type="entry name" value="Phe-tRNA-synth_IIc_bsu_arc_euk"/>
</dbReference>
<evidence type="ECO:0000256" key="6">
    <source>
        <dbReference type="ARBA" id="ARBA00017032"/>
    </source>
</evidence>
<dbReference type="Pfam" id="PF03484">
    <property type="entry name" value="B5"/>
    <property type="match status" value="1"/>
</dbReference>
<dbReference type="PANTHER" id="PTHR10947:SF0">
    <property type="entry name" value="PHENYLALANINE--TRNA LIGASE BETA SUBUNIT"/>
    <property type="match status" value="1"/>
</dbReference>
<dbReference type="NCBIfam" id="TIGR00471">
    <property type="entry name" value="pheT_arch"/>
    <property type="match status" value="1"/>
</dbReference>
<keyword evidence="19" id="KW-1185">Reference proteome</keyword>
<evidence type="ECO:0000259" key="17">
    <source>
        <dbReference type="PROSITE" id="PS51483"/>
    </source>
</evidence>
<dbReference type="GO" id="GO:0000287">
    <property type="term" value="F:magnesium ion binding"/>
    <property type="evidence" value="ECO:0007669"/>
    <property type="project" value="InterPro"/>
</dbReference>
<dbReference type="InterPro" id="IPR009061">
    <property type="entry name" value="DNA-bd_dom_put_sf"/>
</dbReference>
<comment type="subunit">
    <text evidence="4">Tetramer of two alpha and two beta subunits.</text>
</comment>
<feature type="domain" description="B5" evidence="17">
    <location>
        <begin position="294"/>
        <end position="373"/>
    </location>
</feature>
<dbReference type="Gene3D" id="3.30.930.10">
    <property type="entry name" value="Bira Bifunctional Protein, Domain 2"/>
    <property type="match status" value="1"/>
</dbReference>
<evidence type="ECO:0000256" key="14">
    <source>
        <dbReference type="ARBA" id="ARBA00023146"/>
    </source>
</evidence>
<dbReference type="SMART" id="SM00873">
    <property type="entry name" value="B3_4"/>
    <property type="match status" value="1"/>
</dbReference>
<dbReference type="PROSITE" id="PS51483">
    <property type="entry name" value="B5"/>
    <property type="match status" value="1"/>
</dbReference>
<dbReference type="GO" id="GO:0003723">
    <property type="term" value="F:RNA binding"/>
    <property type="evidence" value="ECO:0007669"/>
    <property type="project" value="InterPro"/>
</dbReference>
<dbReference type="Pfam" id="PF17759">
    <property type="entry name" value="tRNA_synthFbeta"/>
    <property type="match status" value="1"/>
</dbReference>
<comment type="cofactor">
    <cofactor evidence="1">
        <name>Mg(2+)</name>
        <dbReference type="ChEBI" id="CHEBI:18420"/>
    </cofactor>
</comment>
<dbReference type="SUPFAM" id="SSF46955">
    <property type="entry name" value="Putative DNA-binding domain"/>
    <property type="match status" value="2"/>
</dbReference>
<proteinExistence type="inferred from homology"/>
<sequence>MPTISVKRDALMRALECDYSEKEFEELCFQFGIEIDEVVTNESASGDSSEVEYKIEVSANRYDLLSFEGLVAALRTFLSKSGIPEYVKTEPAQMIETRVKTSVGEVRPFVVTAVVRGVTLTEDSYNSIIDLQEKLHHNLCRKRALVAIGIHDLDTIQAPFVYEAKHPEEIKFKPLNQVLTREYTAAELMELYATDSHLKPYLPIIKDKPKYPVITDSRGTVLSLPPIINGDASKLTLKTKDFFIECTATLLSRAVIVLDTIVTMLSTHADPKFHVESTKVIYEEDGRSIVYPSLAYRTEIIDLKEACEVVGLPLFQKIEAKLSFERMGFRCNYKPVVGTEVEVVVPPTRHDIIHAYDLYEELAVSYGYDNIEQTMPKEYVIAEQFNLNVLTDKLRDQVAQAGFTEAATFTLCSLEDLASKVRLEDNQVDPVTIANPKTQDFQVCRTSLMPGLLRTLAANKKMPIPLRIFEIADVILKDSSIDVGARNERRLCALHCGKTPGFEVVHGLLDRVMQVLSIPWTKDPKGYFLQPLSHPTFLEGHCAEIIAKGKSVGRVGVLHPEVILKFDLSLPCAVVEINIEPFL</sequence>
<keyword evidence="9" id="KW-0479">Metal-binding</keyword>
<keyword evidence="10" id="KW-0547">Nucleotide-binding</keyword>
<organism evidence="18">
    <name type="scientific">Notodromas monacha</name>
    <dbReference type="NCBI Taxonomy" id="399045"/>
    <lineage>
        <taxon>Eukaryota</taxon>
        <taxon>Metazoa</taxon>
        <taxon>Ecdysozoa</taxon>
        <taxon>Arthropoda</taxon>
        <taxon>Crustacea</taxon>
        <taxon>Oligostraca</taxon>
        <taxon>Ostracoda</taxon>
        <taxon>Podocopa</taxon>
        <taxon>Podocopida</taxon>
        <taxon>Cypridocopina</taxon>
        <taxon>Cypridoidea</taxon>
        <taxon>Cyprididae</taxon>
        <taxon>Notodromas</taxon>
    </lineage>
</organism>
<evidence type="ECO:0000256" key="1">
    <source>
        <dbReference type="ARBA" id="ARBA00001946"/>
    </source>
</evidence>
<dbReference type="SUPFAM" id="SSF55681">
    <property type="entry name" value="Class II aaRS and biotin synthetases"/>
    <property type="match status" value="1"/>
</dbReference>
<dbReference type="GO" id="GO:0004826">
    <property type="term" value="F:phenylalanine-tRNA ligase activity"/>
    <property type="evidence" value="ECO:0007669"/>
    <property type="project" value="UniProtKB-EC"/>
</dbReference>
<evidence type="ECO:0000256" key="13">
    <source>
        <dbReference type="ARBA" id="ARBA00022917"/>
    </source>
</evidence>
<evidence type="ECO:0000256" key="4">
    <source>
        <dbReference type="ARBA" id="ARBA00011209"/>
    </source>
</evidence>
<dbReference type="Gene3D" id="3.50.40.10">
    <property type="entry name" value="Phenylalanyl-trna Synthetase, Chain B, domain 3"/>
    <property type="match status" value="1"/>
</dbReference>
<name>A0A7R9BLI6_9CRUS</name>
<dbReference type="InterPro" id="IPR005146">
    <property type="entry name" value="B3/B4_tRNA-bd"/>
</dbReference>
<dbReference type="EMBL" id="CAJPEX010000939">
    <property type="protein sequence ID" value="CAG0917697.1"/>
    <property type="molecule type" value="Genomic_DNA"/>
</dbReference>
<evidence type="ECO:0000256" key="15">
    <source>
        <dbReference type="ARBA" id="ARBA00033189"/>
    </source>
</evidence>
<dbReference type="Pfam" id="PF18262">
    <property type="entry name" value="PhetRS_B1"/>
    <property type="match status" value="1"/>
</dbReference>
<evidence type="ECO:0000256" key="9">
    <source>
        <dbReference type="ARBA" id="ARBA00022723"/>
    </source>
</evidence>
<comment type="similarity">
    <text evidence="3">Belongs to the phenylalanyl-tRNA synthetase beta subunit family. Type 2 subfamily.</text>
</comment>
<accession>A0A7R9BLI6</accession>
<keyword evidence="14" id="KW-0030">Aminoacyl-tRNA synthetase</keyword>
<dbReference type="InterPro" id="IPR005147">
    <property type="entry name" value="tRNA_synthase_B5-dom"/>
</dbReference>
<dbReference type="EC" id="6.1.1.20" evidence="5"/>
<protein>
    <recommendedName>
        <fullName evidence="6">Phenylalanine--tRNA ligase beta subunit</fullName>
        <ecNumber evidence="5">6.1.1.20</ecNumber>
    </recommendedName>
    <alternativeName>
        <fullName evidence="15">Phenylalanyl-tRNA synthetase beta subunit</fullName>
    </alternativeName>
</protein>
<dbReference type="Proteomes" id="UP000678499">
    <property type="component" value="Unassembled WGS sequence"/>
</dbReference>
<keyword evidence="8" id="KW-0436">Ligase</keyword>
<evidence type="ECO:0000256" key="12">
    <source>
        <dbReference type="ARBA" id="ARBA00022842"/>
    </source>
</evidence>
<dbReference type="Pfam" id="PF03483">
    <property type="entry name" value="B3_4"/>
    <property type="match status" value="1"/>
</dbReference>
<dbReference type="Gene3D" id="3.30.56.10">
    <property type="match status" value="2"/>
</dbReference>
<comment type="catalytic activity">
    <reaction evidence="16">
        <text>tRNA(Phe) + L-phenylalanine + ATP = L-phenylalanyl-tRNA(Phe) + AMP + diphosphate + H(+)</text>
        <dbReference type="Rhea" id="RHEA:19413"/>
        <dbReference type="Rhea" id="RHEA-COMP:9668"/>
        <dbReference type="Rhea" id="RHEA-COMP:9699"/>
        <dbReference type="ChEBI" id="CHEBI:15378"/>
        <dbReference type="ChEBI" id="CHEBI:30616"/>
        <dbReference type="ChEBI" id="CHEBI:33019"/>
        <dbReference type="ChEBI" id="CHEBI:58095"/>
        <dbReference type="ChEBI" id="CHEBI:78442"/>
        <dbReference type="ChEBI" id="CHEBI:78531"/>
        <dbReference type="ChEBI" id="CHEBI:456215"/>
        <dbReference type="EC" id="6.1.1.20"/>
    </reaction>
</comment>
<dbReference type="PANTHER" id="PTHR10947">
    <property type="entry name" value="PHENYLALANYL-TRNA SYNTHETASE BETA CHAIN AND LEUCINE-RICH REPEAT-CONTAINING PROTEIN 47"/>
    <property type="match status" value="1"/>
</dbReference>
<dbReference type="OrthoDB" id="1698572at2759"/>
<dbReference type="SMART" id="SM00874">
    <property type="entry name" value="B5"/>
    <property type="match status" value="1"/>
</dbReference>
<dbReference type="GO" id="GO:0009328">
    <property type="term" value="C:phenylalanine-tRNA ligase complex"/>
    <property type="evidence" value="ECO:0007669"/>
    <property type="project" value="TreeGrafter"/>
</dbReference>
<evidence type="ECO:0000256" key="3">
    <source>
        <dbReference type="ARBA" id="ARBA00007438"/>
    </source>
</evidence>
<dbReference type="AlphaFoldDB" id="A0A7R9BLI6"/>
<dbReference type="GO" id="GO:0006432">
    <property type="term" value="P:phenylalanyl-tRNA aminoacylation"/>
    <property type="evidence" value="ECO:0007669"/>
    <property type="project" value="InterPro"/>
</dbReference>
<dbReference type="InterPro" id="IPR040659">
    <property type="entry name" value="PhetRS_B1"/>
</dbReference>
<dbReference type="InterPro" id="IPR045060">
    <property type="entry name" value="Phe-tRNA-ligase_IIc_bsu"/>
</dbReference>
<dbReference type="CDD" id="cd00769">
    <property type="entry name" value="PheRS_beta_core"/>
    <property type="match status" value="1"/>
</dbReference>
<evidence type="ECO:0000256" key="5">
    <source>
        <dbReference type="ARBA" id="ARBA00012814"/>
    </source>
</evidence>
<gene>
    <name evidence="18" type="ORF">NMOB1V02_LOCUS5275</name>
</gene>
<keyword evidence="13" id="KW-0648">Protein biosynthesis</keyword>
<dbReference type="InterPro" id="IPR045864">
    <property type="entry name" value="aa-tRNA-synth_II/BPL/LPL"/>
</dbReference>
<evidence type="ECO:0000256" key="2">
    <source>
        <dbReference type="ARBA" id="ARBA00004496"/>
    </source>
</evidence>